<evidence type="ECO:0000256" key="1">
    <source>
        <dbReference type="SAM" id="MobiDB-lite"/>
    </source>
</evidence>
<protein>
    <submittedName>
        <fullName evidence="2">Uncharacterized protein</fullName>
    </submittedName>
</protein>
<gene>
    <name evidence="2" type="ORF">FGO68_gene6016</name>
</gene>
<name>A0A8J8NDD5_HALGN</name>
<accession>A0A8J8NDD5</accession>
<feature type="compositionally biased region" description="Polar residues" evidence="1">
    <location>
        <begin position="1"/>
        <end position="12"/>
    </location>
</feature>
<dbReference type="EMBL" id="RRYP01020468">
    <property type="protein sequence ID" value="TNV72916.1"/>
    <property type="molecule type" value="Genomic_DNA"/>
</dbReference>
<feature type="region of interest" description="Disordered" evidence="1">
    <location>
        <begin position="1"/>
        <end position="23"/>
    </location>
</feature>
<reference evidence="2" key="1">
    <citation type="submission" date="2019-06" db="EMBL/GenBank/DDBJ databases">
        <authorList>
            <person name="Zheng W."/>
        </authorList>
    </citation>
    <scope>NUCLEOTIDE SEQUENCE</scope>
    <source>
        <strain evidence="2">QDHG01</strain>
    </source>
</reference>
<sequence>MFRNPISHQQYSPPGLPTYTPIGSHSPNLNLPIGNLGYSFEQQSPDIKNAKAMDRQAIIEERRKERIKNALMQQLGTGVRYNPLHTYSIHKRYKQWLKPGQEVMHRLNQLFSS</sequence>
<dbReference type="Proteomes" id="UP000785679">
    <property type="component" value="Unassembled WGS sequence"/>
</dbReference>
<evidence type="ECO:0000313" key="3">
    <source>
        <dbReference type="Proteomes" id="UP000785679"/>
    </source>
</evidence>
<dbReference type="AlphaFoldDB" id="A0A8J8NDD5"/>
<keyword evidence="3" id="KW-1185">Reference proteome</keyword>
<proteinExistence type="predicted"/>
<organism evidence="2 3">
    <name type="scientific">Halteria grandinella</name>
    <dbReference type="NCBI Taxonomy" id="5974"/>
    <lineage>
        <taxon>Eukaryota</taxon>
        <taxon>Sar</taxon>
        <taxon>Alveolata</taxon>
        <taxon>Ciliophora</taxon>
        <taxon>Intramacronucleata</taxon>
        <taxon>Spirotrichea</taxon>
        <taxon>Stichotrichia</taxon>
        <taxon>Sporadotrichida</taxon>
        <taxon>Halteriidae</taxon>
        <taxon>Halteria</taxon>
    </lineage>
</organism>
<evidence type="ECO:0000313" key="2">
    <source>
        <dbReference type="EMBL" id="TNV72916.1"/>
    </source>
</evidence>
<comment type="caution">
    <text evidence="2">The sequence shown here is derived from an EMBL/GenBank/DDBJ whole genome shotgun (WGS) entry which is preliminary data.</text>
</comment>